<feature type="compositionally biased region" description="Polar residues" evidence="2">
    <location>
        <begin position="134"/>
        <end position="150"/>
    </location>
</feature>
<keyword evidence="3" id="KW-1133">Transmembrane helix</keyword>
<organism evidence="5 6">
    <name type="scientific">Mesonia ostreae</name>
    <dbReference type="NCBI Taxonomy" id="861110"/>
    <lineage>
        <taxon>Bacteria</taxon>
        <taxon>Pseudomonadati</taxon>
        <taxon>Bacteroidota</taxon>
        <taxon>Flavobacteriia</taxon>
        <taxon>Flavobacteriales</taxon>
        <taxon>Flavobacteriaceae</taxon>
        <taxon>Mesonia</taxon>
    </lineage>
</organism>
<comment type="caution">
    <text evidence="5">The sequence shown here is derived from an EMBL/GenBank/DDBJ whole genome shotgun (WGS) entry which is preliminary data.</text>
</comment>
<name>A0ABU2KJ94_9FLAO</name>
<sequence length="535" mass="59638">MSDKKNIDRLFQEKFKDFEASPHKRVWKNIEQELRKDKKRRFIPILWYKVAGVAAAITLLIFLANSVWQNKESEVVNASPENNEVLENDANNTIINSSEEKAKENFVSTETVSPRENENTKARKEPENQRLVENASNSKDSNFTNQNVDSETGKKKKIELSNSSSDKEKSGVTANQENIASAEAQTKEKKVGTEIASYSKNEIALSEDSKSKKDLNEIADKSLMNNAKNLKREILDEEIAVTGEGKKSQDVKEIVVTKVNQDSIFSKEILEEENALAQRERELKEENLEDKENIESETFNRWNIRPNVSPVYYGNLGNSGSPIDSQFSNNDASGEVSMAYGVNFAYSVSKKLKVRTGVSKVQLNYSTNDVAFTSSVKPIGLSGVDANARTRNIQVVSRPAQNIPSSSLRPDINPYTSGALKQQIGFIEVPIEIEYALLDTRFGIHIVGGASSLILNENEVAVSSAEGVTNLGEANNLNKLSFSTNLGVGFGYEISKKLDFNVEPTFKYQINTFTGNTNGFKPYYFGVYTGVNFKF</sequence>
<evidence type="ECO:0000313" key="6">
    <source>
        <dbReference type="Proteomes" id="UP001182991"/>
    </source>
</evidence>
<dbReference type="RefSeq" id="WP_311401692.1">
    <property type="nucleotide sequence ID" value="NZ_JAVRBG010000007.1"/>
</dbReference>
<dbReference type="Pfam" id="PF13568">
    <property type="entry name" value="OMP_b-brl_2"/>
    <property type="match status" value="1"/>
</dbReference>
<evidence type="ECO:0000313" key="5">
    <source>
        <dbReference type="EMBL" id="MDT0294763.1"/>
    </source>
</evidence>
<gene>
    <name evidence="5" type="ORF">RLT85_08965</name>
</gene>
<keyword evidence="1" id="KW-0175">Coiled coil</keyword>
<dbReference type="EMBL" id="JAVRBG010000007">
    <property type="protein sequence ID" value="MDT0294763.1"/>
    <property type="molecule type" value="Genomic_DNA"/>
</dbReference>
<feature type="domain" description="Outer membrane protein beta-barrel" evidence="4">
    <location>
        <begin position="315"/>
        <end position="502"/>
    </location>
</feature>
<feature type="region of interest" description="Disordered" evidence="2">
    <location>
        <begin position="78"/>
        <end position="192"/>
    </location>
</feature>
<feature type="coiled-coil region" evidence="1">
    <location>
        <begin position="266"/>
        <end position="297"/>
    </location>
</feature>
<evidence type="ECO:0000256" key="2">
    <source>
        <dbReference type="SAM" id="MobiDB-lite"/>
    </source>
</evidence>
<keyword evidence="6" id="KW-1185">Reference proteome</keyword>
<evidence type="ECO:0000256" key="3">
    <source>
        <dbReference type="SAM" id="Phobius"/>
    </source>
</evidence>
<accession>A0ABU2KJ94</accession>
<feature type="compositionally biased region" description="Basic and acidic residues" evidence="2">
    <location>
        <begin position="113"/>
        <end position="130"/>
    </location>
</feature>
<evidence type="ECO:0000259" key="4">
    <source>
        <dbReference type="Pfam" id="PF13568"/>
    </source>
</evidence>
<evidence type="ECO:0000256" key="1">
    <source>
        <dbReference type="SAM" id="Coils"/>
    </source>
</evidence>
<feature type="transmembrane region" description="Helical" evidence="3">
    <location>
        <begin position="45"/>
        <end position="68"/>
    </location>
</feature>
<protein>
    <submittedName>
        <fullName evidence="5">Outer membrane beta-barrel protein</fullName>
    </submittedName>
</protein>
<dbReference type="Proteomes" id="UP001182991">
    <property type="component" value="Unassembled WGS sequence"/>
</dbReference>
<dbReference type="InterPro" id="IPR025665">
    <property type="entry name" value="Beta-barrel_OMP_2"/>
</dbReference>
<reference evidence="6" key="1">
    <citation type="submission" date="2023-07" db="EMBL/GenBank/DDBJ databases">
        <title>Isolating and identifying novel microbial strains from the Mariana Trench.</title>
        <authorList>
            <person name="Fu H."/>
        </authorList>
    </citation>
    <scope>NUCLEOTIDE SEQUENCE [LARGE SCALE GENOMIC DNA]</scope>
    <source>
        <strain evidence="6">T-y2</strain>
    </source>
</reference>
<proteinExistence type="predicted"/>
<keyword evidence="3" id="KW-0472">Membrane</keyword>
<keyword evidence="3" id="KW-0812">Transmembrane</keyword>